<feature type="transmembrane region" description="Helical" evidence="2">
    <location>
        <begin position="31"/>
        <end position="52"/>
    </location>
</feature>
<evidence type="ECO:0000256" key="1">
    <source>
        <dbReference type="SAM" id="MobiDB-lite"/>
    </source>
</evidence>
<dbReference type="EMBL" id="CP056775">
    <property type="protein sequence ID" value="QRQ99444.1"/>
    <property type="molecule type" value="Genomic_DNA"/>
</dbReference>
<gene>
    <name evidence="3" type="ORF">HWI92_00225</name>
</gene>
<sequence length="104" mass="11384">MHMNSAKEYQKDKVLEPSPVTKLNNGSRYPLLSGLLIGAIGGAAGTLLYNAFHETRLWGKMAFVSDRMLKMINLSYKLPVIAVVVLVAAAAAASFLYFRRPGKL</sequence>
<keyword evidence="2" id="KW-1133">Transmembrane helix</keyword>
<evidence type="ECO:0000313" key="3">
    <source>
        <dbReference type="EMBL" id="QRQ99444.1"/>
    </source>
</evidence>
<organism evidence="3 4">
    <name type="scientific">Dyadobacter sandarakinus</name>
    <dbReference type="NCBI Taxonomy" id="2747268"/>
    <lineage>
        <taxon>Bacteria</taxon>
        <taxon>Pseudomonadati</taxon>
        <taxon>Bacteroidota</taxon>
        <taxon>Cytophagia</taxon>
        <taxon>Cytophagales</taxon>
        <taxon>Spirosomataceae</taxon>
        <taxon>Dyadobacter</taxon>
    </lineage>
</organism>
<proteinExistence type="predicted"/>
<dbReference type="Proteomes" id="UP000612680">
    <property type="component" value="Chromosome"/>
</dbReference>
<reference evidence="3 4" key="1">
    <citation type="submission" date="2020-06" db="EMBL/GenBank/DDBJ databases">
        <title>Dyadobacter sandarakinus sp. nov., isolated from the soil of the Arctic Yellow River Station.</title>
        <authorList>
            <person name="Zhang Y."/>
            <person name="Peng F."/>
        </authorList>
    </citation>
    <scope>NUCLEOTIDE SEQUENCE [LARGE SCALE GENOMIC DNA]</scope>
    <source>
        <strain evidence="3 4">Q3-56</strain>
    </source>
</reference>
<feature type="transmembrane region" description="Helical" evidence="2">
    <location>
        <begin position="78"/>
        <end position="98"/>
    </location>
</feature>
<accession>A0ABX7I0T8</accession>
<keyword evidence="4" id="KW-1185">Reference proteome</keyword>
<dbReference type="RefSeq" id="WP_204660207.1">
    <property type="nucleotide sequence ID" value="NZ_CP056775.1"/>
</dbReference>
<protein>
    <recommendedName>
        <fullName evidence="5">Chloride channel protein</fullName>
    </recommendedName>
</protein>
<feature type="region of interest" description="Disordered" evidence="1">
    <location>
        <begin position="1"/>
        <end position="26"/>
    </location>
</feature>
<evidence type="ECO:0000313" key="4">
    <source>
        <dbReference type="Proteomes" id="UP000612680"/>
    </source>
</evidence>
<evidence type="ECO:0000256" key="2">
    <source>
        <dbReference type="SAM" id="Phobius"/>
    </source>
</evidence>
<keyword evidence="2" id="KW-0812">Transmembrane</keyword>
<keyword evidence="2" id="KW-0472">Membrane</keyword>
<evidence type="ECO:0008006" key="5">
    <source>
        <dbReference type="Google" id="ProtNLM"/>
    </source>
</evidence>
<name>A0ABX7I0T8_9BACT</name>